<evidence type="ECO:0000256" key="8">
    <source>
        <dbReference type="ARBA" id="ARBA00022573"/>
    </source>
</evidence>
<dbReference type="RefSeq" id="WP_322788838.1">
    <property type="nucleotide sequence ID" value="NZ_AP017655.1"/>
</dbReference>
<dbReference type="Pfam" id="PF02654">
    <property type="entry name" value="CobS"/>
    <property type="match status" value="1"/>
</dbReference>
<comment type="function">
    <text evidence="14 19">Joins adenosylcobinamide-GDP and alpha-ribazole to generate adenosylcobalamin (Ado-cobalamin). Also synthesizes adenosylcobalamin 5'-phosphate from adenosylcobinamide-GDP and alpha-ribazole 5'-phosphate.</text>
</comment>
<keyword evidence="21" id="KW-1185">Reference proteome</keyword>
<evidence type="ECO:0000256" key="5">
    <source>
        <dbReference type="ARBA" id="ARBA00013200"/>
    </source>
</evidence>
<proteinExistence type="inferred from homology"/>
<dbReference type="HAMAP" id="MF_00719">
    <property type="entry name" value="CobS"/>
    <property type="match status" value="1"/>
</dbReference>
<dbReference type="EMBL" id="AP017655">
    <property type="protein sequence ID" value="BAV63950.1"/>
    <property type="molecule type" value="Genomic_DNA"/>
</dbReference>
<dbReference type="KEGG" id="sclo:SCLO_1009100"/>
<sequence>MGRGAAVKGFIIATQFLTRLPTPRIAFTPADFPPAMRWFPAVGLIVGLIVTWGIWAGGLVDPWVGALTGLLLWVAVTGGLHLDGLADIADARGAAHGHRERMMAALTDPHIGSFGAIAIVLLLLGKLVLVHALLTLPGPARPPWLGLVAIPFIARIGPLIWTYGLPPLHEGLASRFRGAVRPFDMLAWTGAALAASFLFPALLVALILIPLWGWWIKRHIGGISGDGHGAGIEWIEAALLMALVVGARLS</sequence>
<dbReference type="PANTHER" id="PTHR34148:SF1">
    <property type="entry name" value="ADENOSYLCOBINAMIDE-GDP RIBAZOLETRANSFERASE"/>
    <property type="match status" value="1"/>
</dbReference>
<evidence type="ECO:0000256" key="2">
    <source>
        <dbReference type="ARBA" id="ARBA00004651"/>
    </source>
</evidence>
<evidence type="ECO:0000313" key="20">
    <source>
        <dbReference type="EMBL" id="BAV63950.1"/>
    </source>
</evidence>
<evidence type="ECO:0000256" key="15">
    <source>
        <dbReference type="ARBA" id="ARBA00032605"/>
    </source>
</evidence>
<evidence type="ECO:0000256" key="16">
    <source>
        <dbReference type="ARBA" id="ARBA00032853"/>
    </source>
</evidence>
<accession>A0A1E1F0A1</accession>
<evidence type="ECO:0000313" key="21">
    <source>
        <dbReference type="Proteomes" id="UP000218272"/>
    </source>
</evidence>
<feature type="transmembrane region" description="Helical" evidence="19">
    <location>
        <begin position="186"/>
        <end position="212"/>
    </location>
</feature>
<evidence type="ECO:0000256" key="7">
    <source>
        <dbReference type="ARBA" id="ARBA00022475"/>
    </source>
</evidence>
<comment type="cofactor">
    <cofactor evidence="1 19">
        <name>Mg(2+)</name>
        <dbReference type="ChEBI" id="CHEBI:18420"/>
    </cofactor>
</comment>
<comment type="catalytic activity">
    <reaction evidence="17 19">
        <text>alpha-ribazole + adenosylcob(III)inamide-GDP = adenosylcob(III)alamin + GMP + H(+)</text>
        <dbReference type="Rhea" id="RHEA:16049"/>
        <dbReference type="ChEBI" id="CHEBI:10329"/>
        <dbReference type="ChEBI" id="CHEBI:15378"/>
        <dbReference type="ChEBI" id="CHEBI:18408"/>
        <dbReference type="ChEBI" id="CHEBI:58115"/>
        <dbReference type="ChEBI" id="CHEBI:60487"/>
        <dbReference type="EC" id="2.7.8.26"/>
    </reaction>
</comment>
<evidence type="ECO:0000256" key="13">
    <source>
        <dbReference type="ARBA" id="ARBA00023136"/>
    </source>
</evidence>
<gene>
    <name evidence="19" type="primary">cobS</name>
    <name evidence="20" type="ORF">SCLO_1009100</name>
</gene>
<dbReference type="GO" id="GO:0008818">
    <property type="term" value="F:cobalamin 5'-phosphate synthase activity"/>
    <property type="evidence" value="ECO:0007669"/>
    <property type="project" value="UniProtKB-UniRule"/>
</dbReference>
<evidence type="ECO:0000256" key="14">
    <source>
        <dbReference type="ARBA" id="ARBA00025228"/>
    </source>
</evidence>
<comment type="subcellular location">
    <subcellularLocation>
        <location evidence="2 19">Cell membrane</location>
        <topology evidence="2 19">Multi-pass membrane protein</topology>
    </subcellularLocation>
</comment>
<dbReference type="Proteomes" id="UP000218272">
    <property type="component" value="Chromosome SCLO_1"/>
</dbReference>
<evidence type="ECO:0000256" key="10">
    <source>
        <dbReference type="ARBA" id="ARBA00022692"/>
    </source>
</evidence>
<keyword evidence="10 19" id="KW-0812">Transmembrane</keyword>
<comment type="similarity">
    <text evidence="4 19">Belongs to the CobS family.</text>
</comment>
<dbReference type="PANTHER" id="PTHR34148">
    <property type="entry name" value="ADENOSYLCOBINAMIDE-GDP RIBAZOLETRANSFERASE"/>
    <property type="match status" value="1"/>
</dbReference>
<comment type="pathway">
    <text evidence="3 19">Cofactor biosynthesis; adenosylcobalamin biosynthesis; adenosylcobalamin from cob(II)yrinate a,c-diamide: step 7/7.</text>
</comment>
<feature type="transmembrane region" description="Helical" evidence="19">
    <location>
        <begin position="63"/>
        <end position="82"/>
    </location>
</feature>
<keyword evidence="13 19" id="KW-0472">Membrane</keyword>
<dbReference type="InterPro" id="IPR003805">
    <property type="entry name" value="CobS"/>
</dbReference>
<keyword evidence="8 19" id="KW-0169">Cobalamin biosynthesis</keyword>
<dbReference type="AlphaFoldDB" id="A0A1E1F0A1"/>
<name>A0A1E1F0A1_9SPHN</name>
<organism evidence="20 21">
    <name type="scientific">Sphingobium cloacae</name>
    <dbReference type="NCBI Taxonomy" id="120107"/>
    <lineage>
        <taxon>Bacteria</taxon>
        <taxon>Pseudomonadati</taxon>
        <taxon>Pseudomonadota</taxon>
        <taxon>Alphaproteobacteria</taxon>
        <taxon>Sphingomonadales</taxon>
        <taxon>Sphingomonadaceae</taxon>
        <taxon>Sphingobium</taxon>
    </lineage>
</organism>
<feature type="transmembrane region" description="Helical" evidence="19">
    <location>
        <begin position="144"/>
        <end position="165"/>
    </location>
</feature>
<keyword evidence="12 19" id="KW-1133">Transmembrane helix</keyword>
<keyword evidence="9 19" id="KW-0808">Transferase</keyword>
<dbReference type="EC" id="2.7.8.26" evidence="5 19"/>
<evidence type="ECO:0000256" key="6">
    <source>
        <dbReference type="ARBA" id="ARBA00015850"/>
    </source>
</evidence>
<protein>
    <recommendedName>
        <fullName evidence="6 19">Adenosylcobinamide-GDP ribazoletransferase</fullName>
        <ecNumber evidence="5 19">2.7.8.26</ecNumber>
    </recommendedName>
    <alternativeName>
        <fullName evidence="16 19">Cobalamin synthase</fullName>
    </alternativeName>
    <alternativeName>
        <fullName evidence="15 19">Cobalamin-5'-phosphate synthase</fullName>
    </alternativeName>
</protein>
<feature type="transmembrane region" description="Helical" evidence="19">
    <location>
        <begin position="38"/>
        <end position="57"/>
    </location>
</feature>
<comment type="catalytic activity">
    <reaction evidence="18 19">
        <text>alpha-ribazole 5'-phosphate + adenosylcob(III)inamide-GDP = adenosylcob(III)alamin 5'-phosphate + GMP + H(+)</text>
        <dbReference type="Rhea" id="RHEA:23560"/>
        <dbReference type="ChEBI" id="CHEBI:15378"/>
        <dbReference type="ChEBI" id="CHEBI:57918"/>
        <dbReference type="ChEBI" id="CHEBI:58115"/>
        <dbReference type="ChEBI" id="CHEBI:60487"/>
        <dbReference type="ChEBI" id="CHEBI:60493"/>
        <dbReference type="EC" id="2.7.8.26"/>
    </reaction>
</comment>
<feature type="transmembrane region" description="Helical" evidence="19">
    <location>
        <begin position="111"/>
        <end position="132"/>
    </location>
</feature>
<evidence type="ECO:0000256" key="4">
    <source>
        <dbReference type="ARBA" id="ARBA00010561"/>
    </source>
</evidence>
<evidence type="ECO:0000256" key="18">
    <source>
        <dbReference type="ARBA" id="ARBA00049504"/>
    </source>
</evidence>
<evidence type="ECO:0000256" key="12">
    <source>
        <dbReference type="ARBA" id="ARBA00022989"/>
    </source>
</evidence>
<evidence type="ECO:0000256" key="19">
    <source>
        <dbReference type="HAMAP-Rule" id="MF_00719"/>
    </source>
</evidence>
<evidence type="ECO:0000256" key="11">
    <source>
        <dbReference type="ARBA" id="ARBA00022842"/>
    </source>
</evidence>
<evidence type="ECO:0000256" key="17">
    <source>
        <dbReference type="ARBA" id="ARBA00048623"/>
    </source>
</evidence>
<dbReference type="GO" id="GO:0009236">
    <property type="term" value="P:cobalamin biosynthetic process"/>
    <property type="evidence" value="ECO:0007669"/>
    <property type="project" value="UniProtKB-UniRule"/>
</dbReference>
<dbReference type="GO" id="GO:0005886">
    <property type="term" value="C:plasma membrane"/>
    <property type="evidence" value="ECO:0007669"/>
    <property type="project" value="UniProtKB-SubCell"/>
</dbReference>
<evidence type="ECO:0000256" key="9">
    <source>
        <dbReference type="ARBA" id="ARBA00022679"/>
    </source>
</evidence>
<dbReference type="GO" id="GO:0051073">
    <property type="term" value="F:adenosylcobinamide-GDP ribazoletransferase activity"/>
    <property type="evidence" value="ECO:0007669"/>
    <property type="project" value="UniProtKB-UniRule"/>
</dbReference>
<evidence type="ECO:0000256" key="3">
    <source>
        <dbReference type="ARBA" id="ARBA00004663"/>
    </source>
</evidence>
<dbReference type="UniPathway" id="UPA00148">
    <property type="reaction ID" value="UER00238"/>
</dbReference>
<evidence type="ECO:0000256" key="1">
    <source>
        <dbReference type="ARBA" id="ARBA00001946"/>
    </source>
</evidence>
<keyword evidence="11 19" id="KW-0460">Magnesium</keyword>
<reference evidence="20 21" key="1">
    <citation type="submission" date="2016-10" db="EMBL/GenBank/DDBJ databases">
        <title>Complete Genome Sequence of the Nonylphenol-Degrading Bacterium Sphingobium cloacae JCM 10874T.</title>
        <authorList>
            <person name="Ootsuka M."/>
            <person name="Nishizawa T."/>
            <person name="Ohta H."/>
        </authorList>
    </citation>
    <scope>NUCLEOTIDE SEQUENCE [LARGE SCALE GENOMIC DNA]</scope>
    <source>
        <strain evidence="20 21">JCM 10874</strain>
    </source>
</reference>
<keyword evidence="7 19" id="KW-1003">Cell membrane</keyword>